<keyword evidence="16" id="KW-1185">Reference proteome</keyword>
<evidence type="ECO:0000313" key="15">
    <source>
        <dbReference type="EMBL" id="OFI35008.1"/>
    </source>
</evidence>
<feature type="binding site" description="in other chain" evidence="12">
    <location>
        <begin position="143"/>
        <end position="145"/>
    </location>
    <ligand>
        <name>substrate</name>
        <note>ligand shared between dimeric partners</note>
    </ligand>
</feature>
<dbReference type="SUPFAM" id="SSF51735">
    <property type="entry name" value="NAD(P)-binding Rossmann-fold domains"/>
    <property type="match status" value="1"/>
</dbReference>
<dbReference type="OrthoDB" id="9804542at2"/>
<dbReference type="Pfam" id="PF03446">
    <property type="entry name" value="NAD_binding_2"/>
    <property type="match status" value="1"/>
</dbReference>
<dbReference type="EMBL" id="MJIC01000010">
    <property type="protein sequence ID" value="OFI35008.1"/>
    <property type="molecule type" value="Genomic_DNA"/>
</dbReference>
<evidence type="ECO:0000256" key="5">
    <source>
        <dbReference type="ARBA" id="ARBA00018193"/>
    </source>
</evidence>
<dbReference type="RefSeq" id="WP_070175926.1">
    <property type="nucleotide sequence ID" value="NZ_BMJR01000001.1"/>
</dbReference>
<keyword evidence="10 13" id="KW-0521">NADP</keyword>
<evidence type="ECO:0000256" key="12">
    <source>
        <dbReference type="PIRSR" id="PIRSR000109-2"/>
    </source>
</evidence>
<dbReference type="GO" id="GO:0019521">
    <property type="term" value="P:D-gluconate metabolic process"/>
    <property type="evidence" value="ECO:0007669"/>
    <property type="project" value="UniProtKB-KW"/>
</dbReference>
<comment type="caution">
    <text evidence="15">The sequence shown here is derived from an EMBL/GenBank/DDBJ whole genome shotgun (WGS) entry which is preliminary data.</text>
</comment>
<feature type="active site" description="Proton donor" evidence="11">
    <location>
        <position position="222"/>
    </location>
</feature>
<dbReference type="SMART" id="SM01350">
    <property type="entry name" value="6PGD"/>
    <property type="match status" value="1"/>
</dbReference>
<feature type="domain" description="6-phosphogluconate dehydrogenase C-terminal" evidence="14">
    <location>
        <begin position="211"/>
        <end position="504"/>
    </location>
</feature>
<gene>
    <name evidence="15" type="ORF">BFC17_15740</name>
</gene>
<dbReference type="Proteomes" id="UP000176037">
    <property type="component" value="Unassembled WGS sequence"/>
</dbReference>
<dbReference type="InterPro" id="IPR013328">
    <property type="entry name" value="6PGD_dom2"/>
</dbReference>
<dbReference type="GO" id="GO:0004616">
    <property type="term" value="F:phosphogluconate dehydrogenase (decarboxylating) activity"/>
    <property type="evidence" value="ECO:0007669"/>
    <property type="project" value="UniProtKB-EC"/>
</dbReference>
<accession>A0A1E8FHD4</accession>
<evidence type="ECO:0000256" key="11">
    <source>
        <dbReference type="PIRSR" id="PIRSR000109-1"/>
    </source>
</evidence>
<dbReference type="PRINTS" id="PR00076">
    <property type="entry name" value="6PGDHDRGNASE"/>
</dbReference>
<dbReference type="InterPro" id="IPR006113">
    <property type="entry name" value="6PGDH_Gnd/GntZ"/>
</dbReference>
<feature type="binding site" evidence="12">
    <location>
        <position position="480"/>
    </location>
    <ligand>
        <name>substrate</name>
        <note>ligand shared between dimeric partners</note>
    </ligand>
</feature>
<feature type="binding site" description="in other chain" evidence="12">
    <location>
        <position position="223"/>
    </location>
    <ligand>
        <name>substrate</name>
        <note>ligand shared between dimeric partners</note>
    </ligand>
</feature>
<dbReference type="STRING" id="1856405.BFC17_15740"/>
<dbReference type="Pfam" id="PF00393">
    <property type="entry name" value="6PGD"/>
    <property type="match status" value="1"/>
</dbReference>
<dbReference type="FunFam" id="1.10.1040.10:FF:000002">
    <property type="entry name" value="6-phosphogluconate dehydrogenase, decarboxylating"/>
    <property type="match status" value="1"/>
</dbReference>
<proteinExistence type="inferred from homology"/>
<evidence type="ECO:0000256" key="6">
    <source>
        <dbReference type="ARBA" id="ARBA00023002"/>
    </source>
</evidence>
<evidence type="ECO:0000313" key="16">
    <source>
        <dbReference type="Proteomes" id="UP000176037"/>
    </source>
</evidence>
<reference evidence="15 16" key="1">
    <citation type="submission" date="2016-09" db="EMBL/GenBank/DDBJ databases">
        <title>Alteromonas lipolytica, a new species isolated from sea water.</title>
        <authorList>
            <person name="Wu Y.-H."/>
            <person name="Cheng H."/>
            <person name="Xu X.-W."/>
        </authorList>
    </citation>
    <scope>NUCLEOTIDE SEQUENCE [LARGE SCALE GENOMIC DNA]</scope>
    <source>
        <strain evidence="15 16">JW12</strain>
    </source>
</reference>
<dbReference type="NCBIfam" id="NF006765">
    <property type="entry name" value="PRK09287.1"/>
    <property type="match status" value="1"/>
</dbReference>
<dbReference type="InterPro" id="IPR036291">
    <property type="entry name" value="NAD(P)-bd_dom_sf"/>
</dbReference>
<evidence type="ECO:0000256" key="4">
    <source>
        <dbReference type="ARBA" id="ARBA00013011"/>
    </source>
</evidence>
<dbReference type="UniPathway" id="UPA00115">
    <property type="reaction ID" value="UER00410"/>
</dbReference>
<comment type="catalytic activity">
    <reaction evidence="9 10 13">
        <text>6-phospho-D-gluconate + NADP(+) = D-ribulose 5-phosphate + CO2 + NADPH</text>
        <dbReference type="Rhea" id="RHEA:10116"/>
        <dbReference type="ChEBI" id="CHEBI:16526"/>
        <dbReference type="ChEBI" id="CHEBI:57783"/>
        <dbReference type="ChEBI" id="CHEBI:58121"/>
        <dbReference type="ChEBI" id="CHEBI:58349"/>
        <dbReference type="ChEBI" id="CHEBI:58759"/>
        <dbReference type="EC" id="1.1.1.44"/>
    </reaction>
</comment>
<feature type="binding site" description="in other chain" evidence="12">
    <location>
        <position position="293"/>
    </location>
    <ligand>
        <name>substrate</name>
        <note>ligand shared between dimeric partners</note>
    </ligand>
</feature>
<comment type="subunit">
    <text evidence="10">Homodimer.</text>
</comment>
<dbReference type="AlphaFoldDB" id="A0A1E8FHD4"/>
<feature type="binding site" description="in other chain" evidence="12">
    <location>
        <position position="320"/>
    </location>
    <ligand>
        <name>substrate</name>
        <note>ligand shared between dimeric partners</note>
    </ligand>
</feature>
<evidence type="ECO:0000256" key="13">
    <source>
        <dbReference type="RuleBase" id="RU000485"/>
    </source>
</evidence>
<evidence type="ECO:0000256" key="10">
    <source>
        <dbReference type="PIRNR" id="PIRNR000109"/>
    </source>
</evidence>
<comment type="function">
    <text evidence="1 10">Catalyzes the oxidative decarboxylation of 6-phosphogluconate to ribulose 5-phosphate and CO(2), with concomitant reduction of NADP to NADPH.</text>
</comment>
<comment type="similarity">
    <text evidence="3 10 13">Belongs to the 6-phosphogluconate dehydrogenase family.</text>
</comment>
<dbReference type="Gene3D" id="3.40.50.720">
    <property type="entry name" value="NAD(P)-binding Rossmann-like Domain"/>
    <property type="match status" value="1"/>
</dbReference>
<dbReference type="Gene3D" id="1.10.1040.10">
    <property type="entry name" value="N-(1-d-carboxylethyl)-l-norvaline Dehydrogenase, domain 2"/>
    <property type="match status" value="1"/>
</dbReference>
<evidence type="ECO:0000256" key="9">
    <source>
        <dbReference type="ARBA" id="ARBA00048640"/>
    </source>
</evidence>
<keyword evidence="8 10" id="KW-0570">Pentose shunt</keyword>
<evidence type="ECO:0000256" key="7">
    <source>
        <dbReference type="ARBA" id="ARBA00023064"/>
    </source>
</evidence>
<dbReference type="InterPro" id="IPR006115">
    <property type="entry name" value="6PGDH_NADP-bd"/>
</dbReference>
<evidence type="ECO:0000256" key="1">
    <source>
        <dbReference type="ARBA" id="ARBA00002526"/>
    </source>
</evidence>
<feature type="active site" description="Proton acceptor" evidence="11">
    <location>
        <position position="215"/>
    </location>
</feature>
<dbReference type="InterPro" id="IPR008927">
    <property type="entry name" value="6-PGluconate_DH-like_C_sf"/>
</dbReference>
<dbReference type="InterPro" id="IPR006183">
    <property type="entry name" value="Pgluconate_DH"/>
</dbReference>
<dbReference type="PANTHER" id="PTHR11811">
    <property type="entry name" value="6-PHOSPHOGLUCONATE DEHYDROGENASE"/>
    <property type="match status" value="1"/>
</dbReference>
<comment type="pathway">
    <text evidence="2 10 13">Carbohydrate degradation; pentose phosphate pathway; D-ribulose 5-phosphate from D-glucose 6-phosphate (oxidative stage): step 3/3.</text>
</comment>
<keyword evidence="7 13" id="KW-0311">Gluconate utilization</keyword>
<dbReference type="NCBIfam" id="TIGR00873">
    <property type="entry name" value="gnd"/>
    <property type="match status" value="1"/>
</dbReference>
<organism evidence="15 16">
    <name type="scientific">Alteromonas lipolytica</name>
    <dbReference type="NCBI Taxonomy" id="1856405"/>
    <lineage>
        <taxon>Bacteria</taxon>
        <taxon>Pseudomonadati</taxon>
        <taxon>Pseudomonadota</taxon>
        <taxon>Gammaproteobacteria</taxon>
        <taxon>Alteromonadales</taxon>
        <taxon>Alteromonadaceae</taxon>
        <taxon>Alteromonas/Salinimonas group</taxon>
        <taxon>Alteromonas</taxon>
    </lineage>
</organism>
<dbReference type="InterPro" id="IPR006114">
    <property type="entry name" value="6PGDH_C"/>
</dbReference>
<protein>
    <recommendedName>
        <fullName evidence="5 10">6-phosphogluconate dehydrogenase, decarboxylating</fullName>
        <ecNumber evidence="4 10">1.1.1.44</ecNumber>
    </recommendedName>
</protein>
<evidence type="ECO:0000256" key="3">
    <source>
        <dbReference type="ARBA" id="ARBA00008419"/>
    </source>
</evidence>
<dbReference type="SUPFAM" id="SSF48179">
    <property type="entry name" value="6-phosphogluconate dehydrogenase C-terminal domain-like"/>
    <property type="match status" value="1"/>
</dbReference>
<dbReference type="Gene3D" id="1.20.5.320">
    <property type="entry name" value="6-Phosphogluconate Dehydrogenase, domain 3"/>
    <property type="match status" value="1"/>
</dbReference>
<feature type="binding site" description="in other chain" evidence="12">
    <location>
        <begin position="218"/>
        <end position="219"/>
    </location>
    <ligand>
        <name>substrate</name>
        <note>ligand shared between dimeric partners</note>
    </ligand>
</feature>
<sequence>MQNSGGSEPKNSCDIGVIGLGVMGKNLALNLADHGYQVACFDLDAKRIDAIVAQDKKENGAESSRIVPVHTLKALRSALVSPAVILLSIPAGKPVDQVCEQLIEAGINTDDVIIDTGNSLWSDSVAREQRFADNFLFFTTAVSGGEVGARFGPSLMPSGSEQAWERVGPMLKAIAAKVDPDTGKPIETTTPGQPVKDGEPCAAYIGPNGAGHYVKMVHNGIEYADMQLICEAYQIMRVALAMSPSEIAAVFRRWNQGALDSYLIEISAEVLDQTDPETQAPLVDVILDKAGMKGTGLWTAVSALQTGSPAQTIAQAVFARSLSALKDERVEAEKVLAGPAVETVSETQRETVIKQLEHALYCSKICAYAQGFQLMKAAAAEQGWTLHFAEIAKIWRAGCIIRAVFLQSISNAFDRDIELPNLLVDPFFAEQIATHQQDWRATVALSAVQGVACPAMMSALSYYDSYRTAVLPANLLQGQRDFFGAHTFSRTDKPAGEKYHIEWSDPSRPLQLI</sequence>
<dbReference type="EC" id="1.1.1.44" evidence="4 10"/>
<evidence type="ECO:0000259" key="14">
    <source>
        <dbReference type="SMART" id="SM01350"/>
    </source>
</evidence>
<dbReference type="GO" id="GO:0050661">
    <property type="term" value="F:NADP binding"/>
    <property type="evidence" value="ECO:0007669"/>
    <property type="project" value="InterPro"/>
</dbReference>
<evidence type="ECO:0000256" key="8">
    <source>
        <dbReference type="ARBA" id="ARBA00023126"/>
    </source>
</evidence>
<feature type="binding site" evidence="12">
    <location>
        <position position="486"/>
    </location>
    <ligand>
        <name>substrate</name>
        <note>ligand shared between dimeric partners</note>
    </ligand>
</feature>
<dbReference type="GO" id="GO:0006098">
    <property type="term" value="P:pentose-phosphate shunt"/>
    <property type="evidence" value="ECO:0007669"/>
    <property type="project" value="UniProtKB-UniPathway"/>
</dbReference>
<feature type="binding site" description="in other chain" evidence="12">
    <location>
        <position position="118"/>
    </location>
    <ligand>
        <name>substrate</name>
        <note>ligand shared between dimeric partners</note>
    </ligand>
</feature>
<dbReference type="PIRSF" id="PIRSF000109">
    <property type="entry name" value="6PGD"/>
    <property type="match status" value="1"/>
</dbReference>
<keyword evidence="6 10" id="KW-0560">Oxidoreductase</keyword>
<evidence type="ECO:0000256" key="2">
    <source>
        <dbReference type="ARBA" id="ARBA00004874"/>
    </source>
</evidence>
<name>A0A1E8FHD4_9ALTE</name>